<feature type="domain" description="HTH lysR-type" evidence="5">
    <location>
        <begin position="9"/>
        <end position="61"/>
    </location>
</feature>
<dbReference type="InterPro" id="IPR000847">
    <property type="entry name" value="LysR_HTH_N"/>
</dbReference>
<keyword evidence="7" id="KW-1185">Reference proteome</keyword>
<evidence type="ECO:0000256" key="2">
    <source>
        <dbReference type="ARBA" id="ARBA00023015"/>
    </source>
</evidence>
<dbReference type="Gene3D" id="3.40.190.290">
    <property type="match status" value="1"/>
</dbReference>
<evidence type="ECO:0000256" key="4">
    <source>
        <dbReference type="ARBA" id="ARBA00023163"/>
    </source>
</evidence>
<dbReference type="InterPro" id="IPR005119">
    <property type="entry name" value="LysR_subst-bd"/>
</dbReference>
<dbReference type="FunFam" id="1.10.10.10:FF:000001">
    <property type="entry name" value="LysR family transcriptional regulator"/>
    <property type="match status" value="1"/>
</dbReference>
<accession>A0A9W6UIW2</accession>
<dbReference type="PANTHER" id="PTHR30419:SF8">
    <property type="entry name" value="NITROGEN ASSIMILATION TRANSCRIPTIONAL ACTIVATOR-RELATED"/>
    <property type="match status" value="1"/>
</dbReference>
<dbReference type="InterPro" id="IPR036388">
    <property type="entry name" value="WH-like_DNA-bd_sf"/>
</dbReference>
<evidence type="ECO:0000313" key="6">
    <source>
        <dbReference type="EMBL" id="GLU47853.1"/>
    </source>
</evidence>
<keyword evidence="3" id="KW-0238">DNA-binding</keyword>
<evidence type="ECO:0000256" key="1">
    <source>
        <dbReference type="ARBA" id="ARBA00009437"/>
    </source>
</evidence>
<dbReference type="Proteomes" id="UP001165092">
    <property type="component" value="Unassembled WGS sequence"/>
</dbReference>
<evidence type="ECO:0000259" key="5">
    <source>
        <dbReference type="PROSITE" id="PS50931"/>
    </source>
</evidence>
<gene>
    <name evidence="6" type="ORF">Nans01_22040</name>
</gene>
<dbReference type="InterPro" id="IPR050950">
    <property type="entry name" value="HTH-type_LysR_regulators"/>
</dbReference>
<dbReference type="InterPro" id="IPR036390">
    <property type="entry name" value="WH_DNA-bd_sf"/>
</dbReference>
<name>A0A9W6UIW2_9ACTN</name>
<evidence type="ECO:0000313" key="7">
    <source>
        <dbReference type="Proteomes" id="UP001165092"/>
    </source>
</evidence>
<dbReference type="SUPFAM" id="SSF46785">
    <property type="entry name" value="Winged helix' DNA-binding domain"/>
    <property type="match status" value="1"/>
</dbReference>
<dbReference type="AlphaFoldDB" id="A0A9W6UIW2"/>
<dbReference type="PANTHER" id="PTHR30419">
    <property type="entry name" value="HTH-TYPE TRANSCRIPTIONAL REGULATOR YBHD"/>
    <property type="match status" value="1"/>
</dbReference>
<comment type="similarity">
    <text evidence="1">Belongs to the LysR transcriptional regulatory family.</text>
</comment>
<organism evidence="6 7">
    <name type="scientific">Nocardiopsis ansamitocini</name>
    <dbReference type="NCBI Taxonomy" id="1670832"/>
    <lineage>
        <taxon>Bacteria</taxon>
        <taxon>Bacillati</taxon>
        <taxon>Actinomycetota</taxon>
        <taxon>Actinomycetes</taxon>
        <taxon>Streptosporangiales</taxon>
        <taxon>Nocardiopsidaceae</taxon>
        <taxon>Nocardiopsis</taxon>
    </lineage>
</organism>
<dbReference type="SUPFAM" id="SSF53850">
    <property type="entry name" value="Periplasmic binding protein-like II"/>
    <property type="match status" value="1"/>
</dbReference>
<evidence type="ECO:0000256" key="3">
    <source>
        <dbReference type="ARBA" id="ARBA00023125"/>
    </source>
</evidence>
<keyword evidence="4" id="KW-0804">Transcription</keyword>
<protein>
    <submittedName>
        <fullName evidence="6">LysR family transcriptional regulator</fullName>
    </submittedName>
</protein>
<proteinExistence type="inferred from homology"/>
<dbReference type="GO" id="GO:0003700">
    <property type="term" value="F:DNA-binding transcription factor activity"/>
    <property type="evidence" value="ECO:0007669"/>
    <property type="project" value="InterPro"/>
</dbReference>
<keyword evidence="2" id="KW-0805">Transcription regulation</keyword>
<dbReference type="EMBL" id="BSQG01000003">
    <property type="protein sequence ID" value="GLU47853.1"/>
    <property type="molecule type" value="Genomic_DNA"/>
</dbReference>
<dbReference type="GO" id="GO:0003677">
    <property type="term" value="F:DNA binding"/>
    <property type="evidence" value="ECO:0007669"/>
    <property type="project" value="UniProtKB-KW"/>
</dbReference>
<dbReference type="GO" id="GO:0005829">
    <property type="term" value="C:cytosol"/>
    <property type="evidence" value="ECO:0007669"/>
    <property type="project" value="TreeGrafter"/>
</dbReference>
<dbReference type="Gene3D" id="1.10.10.10">
    <property type="entry name" value="Winged helix-like DNA-binding domain superfamily/Winged helix DNA-binding domain"/>
    <property type="match status" value="1"/>
</dbReference>
<comment type="caution">
    <text evidence="6">The sequence shown here is derived from an EMBL/GenBank/DDBJ whole genome shotgun (WGS) entry which is preliminary data.</text>
</comment>
<dbReference type="Pfam" id="PF03466">
    <property type="entry name" value="LysR_substrate"/>
    <property type="match status" value="1"/>
</dbReference>
<dbReference type="Pfam" id="PF00126">
    <property type="entry name" value="HTH_1"/>
    <property type="match status" value="1"/>
</dbReference>
<dbReference type="PROSITE" id="PS50931">
    <property type="entry name" value="HTH_LYSR"/>
    <property type="match status" value="1"/>
</dbReference>
<sequence>MLRLMPTALVYFHEVARTGSVTEAAARHHIATSAVSRQIAKLESEVGASLFDRHTRGMTLTDAGHRLLAHVRRTEIETSALLTEIRSIDTTESRTVSVACTEGFSYRVVPQAMAALRRVHETVSFRLDVVTREEATRQVVEGQSDIAVTYAIGQQNDVRVEHSVVVPLFAMVRPDHPLAGRSSVGLAELCEHPLALSSEGTSQRELFDAAVRMERLTIRPVLECGRFAPIYEFAKAGGGVALASSLRAETAPSEGLVHVRVNHPVFEQRRAQVQTMAGRHQSTRVLDLVTILVSGMAPPDPPAGG</sequence>
<reference evidence="6" key="1">
    <citation type="submission" date="2023-02" db="EMBL/GenBank/DDBJ databases">
        <title>Nocardiopsis ansamitocini NBRC 112285.</title>
        <authorList>
            <person name="Ichikawa N."/>
            <person name="Sato H."/>
            <person name="Tonouchi N."/>
        </authorList>
    </citation>
    <scope>NUCLEOTIDE SEQUENCE</scope>
    <source>
        <strain evidence="6">NBRC 112285</strain>
    </source>
</reference>